<dbReference type="KEGG" id="rsz:108810470"/>
<comment type="subcellular location">
    <subcellularLocation>
        <location evidence="7">Plastid</location>
        <location evidence="7">Chloroplast</location>
    </subcellularLocation>
</comment>
<evidence type="ECO:0000256" key="7">
    <source>
        <dbReference type="RuleBase" id="RU362111"/>
    </source>
</evidence>
<dbReference type="EC" id="3.5.1.88" evidence="2 7"/>
<dbReference type="InterPro" id="IPR023635">
    <property type="entry name" value="Peptide_deformylase"/>
</dbReference>
<keyword evidence="5 7" id="KW-0648">Protein biosynthesis</keyword>
<dbReference type="PRINTS" id="PR01576">
    <property type="entry name" value="PDEFORMYLASE"/>
</dbReference>
<comment type="similarity">
    <text evidence="1 7">Belongs to the polypeptide deformylase family.</text>
</comment>
<dbReference type="GO" id="GO:0046872">
    <property type="term" value="F:metal ion binding"/>
    <property type="evidence" value="ECO:0007669"/>
    <property type="project" value="UniProtKB-KW"/>
</dbReference>
<name>A0A6J0JQV5_RAPSA</name>
<dbReference type="Gene3D" id="3.90.45.10">
    <property type="entry name" value="Peptide deformylase"/>
    <property type="match status" value="1"/>
</dbReference>
<protein>
    <recommendedName>
        <fullName evidence="2 7">Peptide deformylase</fullName>
        <ecNumber evidence="2 7">3.5.1.88</ecNumber>
    </recommendedName>
</protein>
<keyword evidence="8" id="KW-1185">Reference proteome</keyword>
<dbReference type="HAMAP" id="MF_00163">
    <property type="entry name" value="Pep_deformylase"/>
    <property type="match status" value="1"/>
</dbReference>
<sequence length="285" mass="31861">MTRWGLCLLLSSVTSKRLRETMETLFRVSLRLLPVSAAVTCRAIRFPVSRPSPSHFLNRSSSSLYKFSSSSSSVKTNAGWLLGLGDNKKKKKQTNLPDIVAAGDPVLHEKAREVDPEEIGSERVQKIIDDMVKVMRLAPGVGLAAPQIGIPLRIIVLEDTKEYISYAPKEEVLAQQRRPFDLMVMVNPELKGVGNKKALFFEGCLSVDGFRAVVERYLEVEVTGYDRQGKRIQVNASGWQARILQHECDHLDGNLYVDKMIPRTFRTVDNLDLPLADGCPKLGPR</sequence>
<keyword evidence="4 7" id="KW-0378">Hydrolase</keyword>
<keyword evidence="7" id="KW-0150">Chloroplast</keyword>
<dbReference type="NCBIfam" id="NF001159">
    <property type="entry name" value="PRK00150.1-3"/>
    <property type="match status" value="1"/>
</dbReference>
<dbReference type="PANTHER" id="PTHR10458">
    <property type="entry name" value="PEPTIDE DEFORMYLASE"/>
    <property type="match status" value="1"/>
</dbReference>
<dbReference type="CDD" id="cd00487">
    <property type="entry name" value="Pep_deformylase"/>
    <property type="match status" value="1"/>
</dbReference>
<reference evidence="9" key="2">
    <citation type="submission" date="2025-08" db="UniProtKB">
        <authorList>
            <consortium name="RefSeq"/>
        </authorList>
    </citation>
    <scope>IDENTIFICATION</scope>
    <source>
        <tissue evidence="9">Leaf</tissue>
    </source>
</reference>
<dbReference type="AlphaFoldDB" id="A0A6J0JQV5"/>
<dbReference type="InterPro" id="IPR036821">
    <property type="entry name" value="Peptide_deformylase_sf"/>
</dbReference>
<evidence type="ECO:0000313" key="8">
    <source>
        <dbReference type="Proteomes" id="UP000504610"/>
    </source>
</evidence>
<dbReference type="Pfam" id="PF01327">
    <property type="entry name" value="Pep_deformylase"/>
    <property type="match status" value="1"/>
</dbReference>
<dbReference type="FunFam" id="3.90.45.10:FF:000003">
    <property type="entry name" value="Peptide deformylase"/>
    <property type="match status" value="1"/>
</dbReference>
<evidence type="ECO:0000256" key="1">
    <source>
        <dbReference type="ARBA" id="ARBA00010759"/>
    </source>
</evidence>
<dbReference type="GO" id="GO:0005739">
    <property type="term" value="C:mitochondrion"/>
    <property type="evidence" value="ECO:0007669"/>
    <property type="project" value="TreeGrafter"/>
</dbReference>
<dbReference type="GO" id="GO:0006412">
    <property type="term" value="P:translation"/>
    <property type="evidence" value="ECO:0007669"/>
    <property type="project" value="UniProtKB-KW"/>
</dbReference>
<dbReference type="PANTHER" id="PTHR10458:SF2">
    <property type="entry name" value="PEPTIDE DEFORMYLASE, MITOCHONDRIAL"/>
    <property type="match status" value="1"/>
</dbReference>
<accession>A0A6J0JQV5</accession>
<evidence type="ECO:0000256" key="6">
    <source>
        <dbReference type="ARBA" id="ARBA00037114"/>
    </source>
</evidence>
<keyword evidence="7" id="KW-0809">Transit peptide</keyword>
<organism evidence="8 9">
    <name type="scientific">Raphanus sativus</name>
    <name type="common">Radish</name>
    <name type="synonym">Raphanus raphanistrum var. sativus</name>
    <dbReference type="NCBI Taxonomy" id="3726"/>
    <lineage>
        <taxon>Eukaryota</taxon>
        <taxon>Viridiplantae</taxon>
        <taxon>Streptophyta</taxon>
        <taxon>Embryophyta</taxon>
        <taxon>Tracheophyta</taxon>
        <taxon>Spermatophyta</taxon>
        <taxon>Magnoliopsida</taxon>
        <taxon>eudicotyledons</taxon>
        <taxon>Gunneridae</taxon>
        <taxon>Pentapetalae</taxon>
        <taxon>rosids</taxon>
        <taxon>malvids</taxon>
        <taxon>Brassicales</taxon>
        <taxon>Brassicaceae</taxon>
        <taxon>Brassiceae</taxon>
        <taxon>Raphanus</taxon>
    </lineage>
</organism>
<dbReference type="GO" id="GO:0009507">
    <property type="term" value="C:chloroplast"/>
    <property type="evidence" value="ECO:0007669"/>
    <property type="project" value="UniProtKB-SubCell"/>
</dbReference>
<dbReference type="RefSeq" id="XP_018438080.1">
    <property type="nucleotide sequence ID" value="XM_018582578.2"/>
</dbReference>
<reference evidence="8" key="1">
    <citation type="journal article" date="2019" name="Database">
        <title>The radish genome database (RadishGD): an integrated information resource for radish genomics.</title>
        <authorList>
            <person name="Yu H.J."/>
            <person name="Baek S."/>
            <person name="Lee Y.J."/>
            <person name="Cho A."/>
            <person name="Mun J.H."/>
        </authorList>
    </citation>
    <scope>NUCLEOTIDE SEQUENCE [LARGE SCALE GENOMIC DNA]</scope>
    <source>
        <strain evidence="8">cv. WK10039</strain>
    </source>
</reference>
<dbReference type="OrthoDB" id="276063at2759"/>
<comment type="function">
    <text evidence="6 7">Removes the formyl group from the N-terminal Met of newly synthesized proteins.</text>
</comment>
<keyword evidence="3 7" id="KW-0479">Metal-binding</keyword>
<evidence type="ECO:0000256" key="2">
    <source>
        <dbReference type="ARBA" id="ARBA00012175"/>
    </source>
</evidence>
<evidence type="ECO:0000256" key="4">
    <source>
        <dbReference type="ARBA" id="ARBA00022801"/>
    </source>
</evidence>
<dbReference type="GO" id="GO:0042586">
    <property type="term" value="F:peptide deformylase activity"/>
    <property type="evidence" value="ECO:0007669"/>
    <property type="project" value="UniProtKB-EC"/>
</dbReference>
<dbReference type="SUPFAM" id="SSF56420">
    <property type="entry name" value="Peptide deformylase"/>
    <property type="match status" value="1"/>
</dbReference>
<evidence type="ECO:0000313" key="9">
    <source>
        <dbReference type="RefSeq" id="XP_018438080.1"/>
    </source>
</evidence>
<dbReference type="GeneID" id="108810470"/>
<keyword evidence="7" id="KW-0934">Plastid</keyword>
<dbReference type="Proteomes" id="UP000504610">
    <property type="component" value="Chromosome 1"/>
</dbReference>
<proteinExistence type="inferred from homology"/>
<evidence type="ECO:0000256" key="5">
    <source>
        <dbReference type="ARBA" id="ARBA00022917"/>
    </source>
</evidence>
<comment type="catalytic activity">
    <reaction evidence="7">
        <text>N-terminal N-formyl-L-methionyl-[peptide] + H2O = N-terminal L-methionyl-[peptide] + formate</text>
        <dbReference type="Rhea" id="RHEA:24420"/>
        <dbReference type="Rhea" id="RHEA-COMP:10639"/>
        <dbReference type="Rhea" id="RHEA-COMP:10640"/>
        <dbReference type="ChEBI" id="CHEBI:15377"/>
        <dbReference type="ChEBI" id="CHEBI:15740"/>
        <dbReference type="ChEBI" id="CHEBI:49298"/>
        <dbReference type="ChEBI" id="CHEBI:64731"/>
        <dbReference type="EC" id="3.5.1.88"/>
    </reaction>
</comment>
<evidence type="ECO:0000256" key="3">
    <source>
        <dbReference type="ARBA" id="ARBA00022723"/>
    </source>
</evidence>
<dbReference type="NCBIfam" id="TIGR00079">
    <property type="entry name" value="pept_deformyl"/>
    <property type="match status" value="1"/>
</dbReference>
<gene>
    <name evidence="9" type="primary">LOC108810470</name>
</gene>